<dbReference type="InterPro" id="IPR000531">
    <property type="entry name" value="Beta-barrel_TonB"/>
</dbReference>
<evidence type="ECO:0000313" key="15">
    <source>
        <dbReference type="EMBL" id="RJX67933.1"/>
    </source>
</evidence>
<evidence type="ECO:0000259" key="14">
    <source>
        <dbReference type="Pfam" id="PF07715"/>
    </source>
</evidence>
<keyword evidence="2 9" id="KW-0813">Transport</keyword>
<dbReference type="Gene3D" id="2.170.130.10">
    <property type="entry name" value="TonB-dependent receptor, plug domain"/>
    <property type="match status" value="1"/>
</dbReference>
<dbReference type="PANTHER" id="PTHR30069">
    <property type="entry name" value="TONB-DEPENDENT OUTER MEMBRANE RECEPTOR"/>
    <property type="match status" value="1"/>
</dbReference>
<dbReference type="OrthoDB" id="9760333at2"/>
<reference evidence="15 16" key="1">
    <citation type="submission" date="2018-09" db="EMBL/GenBank/DDBJ databases">
        <title>Altererythrobacter sp.Ery1 and Ery12, the genome sequencing of novel strains in genus Alterythrobacter.</title>
        <authorList>
            <person name="Cheng H."/>
            <person name="Wu Y.-H."/>
            <person name="Fang C."/>
            <person name="Xu X.-W."/>
        </authorList>
    </citation>
    <scope>NUCLEOTIDE SEQUENCE [LARGE SCALE GENOMIC DNA]</scope>
    <source>
        <strain evidence="15 16">Ery12</strain>
    </source>
</reference>
<feature type="signal peptide" evidence="12">
    <location>
        <begin position="1"/>
        <end position="26"/>
    </location>
</feature>
<gene>
    <name evidence="15" type="ORF">D6858_08275</name>
</gene>
<dbReference type="EMBL" id="RAHJ01000018">
    <property type="protein sequence ID" value="RJX67933.1"/>
    <property type="molecule type" value="Genomic_DNA"/>
</dbReference>
<keyword evidence="7 9" id="KW-0472">Membrane</keyword>
<feature type="domain" description="TonB-dependent receptor plug" evidence="14">
    <location>
        <begin position="55"/>
        <end position="154"/>
    </location>
</feature>
<name>A0A419R2I1_9SPHN</name>
<feature type="domain" description="TonB-dependent receptor-like beta-barrel" evidence="13">
    <location>
        <begin position="224"/>
        <end position="676"/>
    </location>
</feature>
<dbReference type="Pfam" id="PF00593">
    <property type="entry name" value="TonB_dep_Rec_b-barrel"/>
    <property type="match status" value="1"/>
</dbReference>
<keyword evidence="3 9" id="KW-1134">Transmembrane beta strand</keyword>
<dbReference type="InterPro" id="IPR039426">
    <property type="entry name" value="TonB-dep_rcpt-like"/>
</dbReference>
<comment type="similarity">
    <text evidence="9 11">Belongs to the TonB-dependent receptor family.</text>
</comment>
<dbReference type="Proteomes" id="UP000284322">
    <property type="component" value="Unassembled WGS sequence"/>
</dbReference>
<dbReference type="InterPro" id="IPR012910">
    <property type="entry name" value="Plug_dom"/>
</dbReference>
<proteinExistence type="inferred from homology"/>
<evidence type="ECO:0000256" key="5">
    <source>
        <dbReference type="ARBA" id="ARBA00022729"/>
    </source>
</evidence>
<evidence type="ECO:0000256" key="9">
    <source>
        <dbReference type="PROSITE-ProRule" id="PRU01360"/>
    </source>
</evidence>
<dbReference type="RefSeq" id="WP_120108937.1">
    <property type="nucleotide sequence ID" value="NZ_RAHJ01000018.1"/>
</dbReference>
<feature type="short sequence motif" description="TonB C-terminal box" evidence="10">
    <location>
        <begin position="700"/>
        <end position="717"/>
    </location>
</feature>
<dbReference type="SUPFAM" id="SSF56935">
    <property type="entry name" value="Porins"/>
    <property type="match status" value="1"/>
</dbReference>
<evidence type="ECO:0000256" key="10">
    <source>
        <dbReference type="PROSITE-ProRule" id="PRU10144"/>
    </source>
</evidence>
<keyword evidence="5 12" id="KW-0732">Signal</keyword>
<dbReference type="PANTHER" id="PTHR30069:SF49">
    <property type="entry name" value="OUTER MEMBRANE PROTEIN C"/>
    <property type="match status" value="1"/>
</dbReference>
<dbReference type="Pfam" id="PF07715">
    <property type="entry name" value="Plug"/>
    <property type="match status" value="1"/>
</dbReference>
<dbReference type="AlphaFoldDB" id="A0A419R2I1"/>
<evidence type="ECO:0000313" key="16">
    <source>
        <dbReference type="Proteomes" id="UP000284322"/>
    </source>
</evidence>
<keyword evidence="8 9" id="KW-0998">Cell outer membrane</keyword>
<dbReference type="GO" id="GO:0009279">
    <property type="term" value="C:cell outer membrane"/>
    <property type="evidence" value="ECO:0007669"/>
    <property type="project" value="UniProtKB-SubCell"/>
</dbReference>
<evidence type="ECO:0000256" key="3">
    <source>
        <dbReference type="ARBA" id="ARBA00022452"/>
    </source>
</evidence>
<dbReference type="GO" id="GO:0044718">
    <property type="term" value="P:siderophore transmembrane transport"/>
    <property type="evidence" value="ECO:0007669"/>
    <property type="project" value="TreeGrafter"/>
</dbReference>
<dbReference type="PROSITE" id="PS52016">
    <property type="entry name" value="TONB_DEPENDENT_REC_3"/>
    <property type="match status" value="1"/>
</dbReference>
<dbReference type="Gene3D" id="2.40.170.20">
    <property type="entry name" value="TonB-dependent receptor, beta-barrel domain"/>
    <property type="match status" value="1"/>
</dbReference>
<evidence type="ECO:0000256" key="1">
    <source>
        <dbReference type="ARBA" id="ARBA00004571"/>
    </source>
</evidence>
<dbReference type="InterPro" id="IPR010917">
    <property type="entry name" value="TonB_rcpt_CS"/>
</dbReference>
<protein>
    <submittedName>
        <fullName evidence="15">TonB-dependent receptor</fullName>
    </submittedName>
</protein>
<evidence type="ECO:0000256" key="6">
    <source>
        <dbReference type="ARBA" id="ARBA00023077"/>
    </source>
</evidence>
<organism evidence="15 16">
    <name type="scientific">Tsuneonella suprasediminis</name>
    <dbReference type="NCBI Taxonomy" id="2306996"/>
    <lineage>
        <taxon>Bacteria</taxon>
        <taxon>Pseudomonadati</taxon>
        <taxon>Pseudomonadota</taxon>
        <taxon>Alphaproteobacteria</taxon>
        <taxon>Sphingomonadales</taxon>
        <taxon>Erythrobacteraceae</taxon>
        <taxon>Tsuneonella</taxon>
    </lineage>
</organism>
<comment type="subcellular location">
    <subcellularLocation>
        <location evidence="1 9">Cell outer membrane</location>
        <topology evidence="1 9">Multi-pass membrane protein</topology>
    </subcellularLocation>
</comment>
<dbReference type="InterPro" id="IPR036942">
    <property type="entry name" value="Beta-barrel_TonB_sf"/>
</dbReference>
<comment type="caution">
    <text evidence="15">The sequence shown here is derived from an EMBL/GenBank/DDBJ whole genome shotgun (WGS) entry which is preliminary data.</text>
</comment>
<evidence type="ECO:0000256" key="11">
    <source>
        <dbReference type="RuleBase" id="RU003357"/>
    </source>
</evidence>
<evidence type="ECO:0000259" key="13">
    <source>
        <dbReference type="Pfam" id="PF00593"/>
    </source>
</evidence>
<keyword evidence="6 11" id="KW-0798">TonB box</keyword>
<evidence type="ECO:0000256" key="7">
    <source>
        <dbReference type="ARBA" id="ARBA00023136"/>
    </source>
</evidence>
<keyword evidence="16" id="KW-1185">Reference proteome</keyword>
<feature type="chain" id="PRO_5019445392" evidence="12">
    <location>
        <begin position="27"/>
        <end position="717"/>
    </location>
</feature>
<sequence>MKSRNSIALRATLVAGCALAPLAAHAQDATRIDPIDVESEQASAQIANTPITGIRVDRKILDRKQATTSDTGAILSSLPGVSAATGGGFSSMPSVRGLSEQRLTVLVDGFAIDAACPNDMNPPLSYTDPQSIASIAVLTGVAPVSSGGDYIGGVIAVESTPPQFASSGETLITGNASAYYRSNGDGFGGAVKLTVAGSNLSATYTGSYSQSDQYDGGGDDGMVRSTEYAKTDHALALAWQHATGLLQVKGGIQYAPYEGFPNQYMDMVDNKSWFLNASYKGYYDWGDIDLKAAYRDTDHEMNFLEDKLPGSMPMNTEVHSFDASAKVTIPASPHDTVRLGAEYHHQWLDDYWPPVAGNLMMGPNTFVNVNGATRDRIAGYGEWERHWSDRLSSIVGVRFDSVTMDTGDVQPYGTGMMQMADVQAAAAFNAADRHRSDGNWSGSALLVYDLSRDAALELGYAHKVRSPNIYERYSWGRGSMASRMIGWYGDGNGYVGNLDLKPERADTFSVALALGGEAQGWNLRIAPYYTRVDDYIDAVPTGVAFTDMMGQPSGFVQLQFANQDAEFYGVDLSGAVQIAKGSGNDGTQLTASLSWIEANNLSDGGAVYRQMPLDVKAGVAHRSGALELSADVEWVAEKGRVDATRGEPVTDAYALANIGVAYTLSGVRVSFDVTNLFDKGYALPLGGMSLGDYKATGVLQTVPGRGRSFNVGLSTKF</sequence>
<accession>A0A419R2I1</accession>
<dbReference type="PROSITE" id="PS01156">
    <property type="entry name" value="TONB_DEPENDENT_REC_2"/>
    <property type="match status" value="1"/>
</dbReference>
<keyword evidence="4 9" id="KW-0812">Transmembrane</keyword>
<keyword evidence="15" id="KW-0675">Receptor</keyword>
<evidence type="ECO:0000256" key="8">
    <source>
        <dbReference type="ARBA" id="ARBA00023237"/>
    </source>
</evidence>
<evidence type="ECO:0000256" key="2">
    <source>
        <dbReference type="ARBA" id="ARBA00022448"/>
    </source>
</evidence>
<evidence type="ECO:0000256" key="4">
    <source>
        <dbReference type="ARBA" id="ARBA00022692"/>
    </source>
</evidence>
<evidence type="ECO:0000256" key="12">
    <source>
        <dbReference type="SAM" id="SignalP"/>
    </source>
</evidence>
<dbReference type="GO" id="GO:0015344">
    <property type="term" value="F:siderophore uptake transmembrane transporter activity"/>
    <property type="evidence" value="ECO:0007669"/>
    <property type="project" value="TreeGrafter"/>
</dbReference>
<dbReference type="InterPro" id="IPR037066">
    <property type="entry name" value="Plug_dom_sf"/>
</dbReference>